<comment type="caution">
    <text evidence="2">The sequence shown here is derived from an EMBL/GenBank/DDBJ whole genome shotgun (WGS) entry which is preliminary data.</text>
</comment>
<accession>A0A2S7U5I1</accession>
<evidence type="ECO:0000256" key="1">
    <source>
        <dbReference type="SAM" id="Phobius"/>
    </source>
</evidence>
<evidence type="ECO:0000313" key="2">
    <source>
        <dbReference type="EMBL" id="PQJ29830.1"/>
    </source>
</evidence>
<protein>
    <submittedName>
        <fullName evidence="2">Uncharacterized protein</fullName>
    </submittedName>
</protein>
<dbReference type="RefSeq" id="WP_105044345.1">
    <property type="nucleotide sequence ID" value="NZ_MQWA01000001.1"/>
</dbReference>
<reference evidence="2 3" key="1">
    <citation type="submission" date="2016-12" db="EMBL/GenBank/DDBJ databases">
        <title>Study of bacterial adaptation to deep sea.</title>
        <authorList>
            <person name="Song J."/>
            <person name="Yoshizawa S."/>
            <person name="Kogure K."/>
        </authorList>
    </citation>
    <scope>NUCLEOTIDE SEQUENCE [LARGE SCALE GENOMIC DNA]</scope>
    <source>
        <strain evidence="2 3">SAORIC-165</strain>
    </source>
</reference>
<sequence>MAIPVFIKLLPKLLPAAKLAYDHRDKAVTLYKNIQTWRSKEQIQEPLTIDINPALTTEEQLQELRDMIARRDDIITEQSEILAKLANDLSEISTLTDRLRKRSQWLMRSIYLTLIIMLIRWFFF</sequence>
<dbReference type="OrthoDB" id="9920487at2"/>
<keyword evidence="3" id="KW-1185">Reference proteome</keyword>
<keyword evidence="1" id="KW-1133">Transmembrane helix</keyword>
<organism evidence="2 3">
    <name type="scientific">Rubritalea profundi</name>
    <dbReference type="NCBI Taxonomy" id="1658618"/>
    <lineage>
        <taxon>Bacteria</taxon>
        <taxon>Pseudomonadati</taxon>
        <taxon>Verrucomicrobiota</taxon>
        <taxon>Verrucomicrobiia</taxon>
        <taxon>Verrucomicrobiales</taxon>
        <taxon>Rubritaleaceae</taxon>
        <taxon>Rubritalea</taxon>
    </lineage>
</organism>
<keyword evidence="1" id="KW-0472">Membrane</keyword>
<dbReference type="Proteomes" id="UP000239907">
    <property type="component" value="Unassembled WGS sequence"/>
</dbReference>
<dbReference type="AlphaFoldDB" id="A0A2S7U5I1"/>
<gene>
    <name evidence="2" type="ORF">BSZ32_15975</name>
</gene>
<dbReference type="EMBL" id="MQWA01000001">
    <property type="protein sequence ID" value="PQJ29830.1"/>
    <property type="molecule type" value="Genomic_DNA"/>
</dbReference>
<name>A0A2S7U5I1_9BACT</name>
<feature type="transmembrane region" description="Helical" evidence="1">
    <location>
        <begin position="105"/>
        <end position="123"/>
    </location>
</feature>
<evidence type="ECO:0000313" key="3">
    <source>
        <dbReference type="Proteomes" id="UP000239907"/>
    </source>
</evidence>
<keyword evidence="1" id="KW-0812">Transmembrane</keyword>
<proteinExistence type="predicted"/>